<dbReference type="SMART" id="SM00382">
    <property type="entry name" value="AAA"/>
    <property type="match status" value="1"/>
</dbReference>
<evidence type="ECO:0000313" key="7">
    <source>
        <dbReference type="Proteomes" id="UP001208017"/>
    </source>
</evidence>
<dbReference type="InterPro" id="IPR003439">
    <property type="entry name" value="ABC_transporter-like_ATP-bd"/>
</dbReference>
<dbReference type="EMBL" id="JAPMLT010000005">
    <property type="protein sequence ID" value="MCX7570618.1"/>
    <property type="molecule type" value="Genomic_DNA"/>
</dbReference>
<feature type="domain" description="ABC transporter" evidence="5">
    <location>
        <begin position="4"/>
        <end position="229"/>
    </location>
</feature>
<gene>
    <name evidence="6" type="ORF">OS242_11645</name>
</gene>
<evidence type="ECO:0000256" key="3">
    <source>
        <dbReference type="ARBA" id="ARBA00022741"/>
    </source>
</evidence>
<evidence type="ECO:0000259" key="5">
    <source>
        <dbReference type="PROSITE" id="PS50893"/>
    </source>
</evidence>
<comment type="caution">
    <text evidence="6">The sequence shown here is derived from an EMBL/GenBank/DDBJ whole genome shotgun (WGS) entry which is preliminary data.</text>
</comment>
<dbReference type="InterPro" id="IPR027417">
    <property type="entry name" value="P-loop_NTPase"/>
</dbReference>
<evidence type="ECO:0000313" key="6">
    <source>
        <dbReference type="EMBL" id="MCX7570618.1"/>
    </source>
</evidence>
<accession>A0ABT3X116</accession>
<dbReference type="GO" id="GO:0005524">
    <property type="term" value="F:ATP binding"/>
    <property type="evidence" value="ECO:0007669"/>
    <property type="project" value="UniProtKB-KW"/>
</dbReference>
<organism evidence="6 7">
    <name type="scientific">Tumebacillus lacus</name>
    <dbReference type="NCBI Taxonomy" id="2995335"/>
    <lineage>
        <taxon>Bacteria</taxon>
        <taxon>Bacillati</taxon>
        <taxon>Bacillota</taxon>
        <taxon>Bacilli</taxon>
        <taxon>Bacillales</taxon>
        <taxon>Alicyclobacillaceae</taxon>
        <taxon>Tumebacillus</taxon>
    </lineage>
</organism>
<dbReference type="PANTHER" id="PTHR43335:SF2">
    <property type="entry name" value="ABC TRANSPORTER, ATP-BINDING PROTEIN"/>
    <property type="match status" value="1"/>
</dbReference>
<dbReference type="RefSeq" id="WP_267151866.1">
    <property type="nucleotide sequence ID" value="NZ_JAPMLT010000005.1"/>
</dbReference>
<dbReference type="CDD" id="cd03264">
    <property type="entry name" value="ABC_drug_resistance_like"/>
    <property type="match status" value="1"/>
</dbReference>
<protein>
    <submittedName>
        <fullName evidence="6">ABC transporter ATP-binding protein</fullName>
    </submittedName>
</protein>
<dbReference type="InterPro" id="IPR003593">
    <property type="entry name" value="AAA+_ATPase"/>
</dbReference>
<keyword evidence="2" id="KW-0813">Transport</keyword>
<keyword evidence="3" id="KW-0547">Nucleotide-binding</keyword>
<dbReference type="Pfam" id="PF00005">
    <property type="entry name" value="ABC_tran"/>
    <property type="match status" value="1"/>
</dbReference>
<sequence length="286" mass="31891">MDNLIIDRLVKKYDKHTALNDVSLEITPGMYGLLGPNGAGKTTLMRVLTTLLPATEGEIRLGSVSWKQADDVRRITGYLPQKFALYKHIRVEEVLDHVAVLKGVGDRRREIETILEQVNLTEHRKKKMGQLSGGMVRRVGIAQALLGDPRLVVVDEPTAGLDPEERIRFRRLLRSLGRDKIVLISTHIVEDIEATCDRAAILHKGRLVEQGSIDRLGGLATGKVWVLTVPQQDFYEVAEAYDVIASHRLGDRYRLRILADTPPPGAVCAAPTLEDGYLYAMRRDAS</sequence>
<dbReference type="Gene3D" id="3.40.50.300">
    <property type="entry name" value="P-loop containing nucleotide triphosphate hydrolases"/>
    <property type="match status" value="1"/>
</dbReference>
<dbReference type="Proteomes" id="UP001208017">
    <property type="component" value="Unassembled WGS sequence"/>
</dbReference>
<dbReference type="SUPFAM" id="SSF52540">
    <property type="entry name" value="P-loop containing nucleoside triphosphate hydrolases"/>
    <property type="match status" value="1"/>
</dbReference>
<evidence type="ECO:0000256" key="2">
    <source>
        <dbReference type="ARBA" id="ARBA00022448"/>
    </source>
</evidence>
<reference evidence="6 7" key="1">
    <citation type="submission" date="2022-11" db="EMBL/GenBank/DDBJ databases">
        <title>Study of microbial diversity in lake waters.</title>
        <authorList>
            <person name="Zhang J."/>
        </authorList>
    </citation>
    <scope>NUCLEOTIDE SEQUENCE [LARGE SCALE GENOMIC DNA]</scope>
    <source>
        <strain evidence="6 7">DT12</strain>
    </source>
</reference>
<proteinExistence type="inferred from homology"/>
<dbReference type="PROSITE" id="PS50893">
    <property type="entry name" value="ABC_TRANSPORTER_2"/>
    <property type="match status" value="1"/>
</dbReference>
<evidence type="ECO:0000256" key="1">
    <source>
        <dbReference type="ARBA" id="ARBA00005417"/>
    </source>
</evidence>
<comment type="similarity">
    <text evidence="1">Belongs to the ABC transporter superfamily.</text>
</comment>
<evidence type="ECO:0000256" key="4">
    <source>
        <dbReference type="ARBA" id="ARBA00022840"/>
    </source>
</evidence>
<keyword evidence="7" id="KW-1185">Reference proteome</keyword>
<name>A0ABT3X116_9BACL</name>
<keyword evidence="4 6" id="KW-0067">ATP-binding</keyword>
<dbReference type="PANTHER" id="PTHR43335">
    <property type="entry name" value="ABC TRANSPORTER, ATP-BINDING PROTEIN"/>
    <property type="match status" value="1"/>
</dbReference>